<feature type="domain" description="CRISPR-associated protein Cas6 C-terminal" evidence="2">
    <location>
        <begin position="163"/>
        <end position="302"/>
    </location>
</feature>
<dbReference type="EMBL" id="CP002098">
    <property type="protein sequence ID" value="ADM27456.1"/>
    <property type="molecule type" value="Genomic_DNA"/>
</dbReference>
<feature type="transmembrane region" description="Helical" evidence="1">
    <location>
        <begin position="7"/>
        <end position="28"/>
    </location>
</feature>
<dbReference type="AlphaFoldDB" id="E0SSI4"/>
<dbReference type="Gene3D" id="2.40.30.310">
    <property type="match status" value="1"/>
</dbReference>
<gene>
    <name evidence="3" type="ordered locus">Igag_0622</name>
</gene>
<dbReference type="Proteomes" id="UP000001304">
    <property type="component" value="Chromosome"/>
</dbReference>
<accession>E0SSI4</accession>
<keyword evidence="1" id="KW-0472">Membrane</keyword>
<proteinExistence type="predicted"/>
<keyword evidence="1" id="KW-0812">Transmembrane</keyword>
<keyword evidence="4" id="KW-1185">Reference proteome</keyword>
<dbReference type="Pfam" id="PF10040">
    <property type="entry name" value="CRISPR_Cas6"/>
    <property type="match status" value="1"/>
</dbReference>
<sequence>MYCFDKVYICFVCFVCLVFCVSGFVFGVRFCVVPFDRVCINIYTPRFVKALLFLSRGFSWVRGLYEDRRSVKPFSLSPLYGGNGYVLDEGVCIDSSSRYFFDLSIASRDTSLLDSISSVYEDVVEVSSWGARFRVSIDSIEIVSIDNLSIGFNDSGKQVVKLVFHTPTLLSSKLMAPPLDSFKKRIESMPNLYILYPSTGHICSYLARLWYSATGRSICSGPTEEWAAYFMGRLCEATLVPIDYRISLKTVRYDENRRIRGFVGWTILRLGIRSRKVIDRIDKIFALASKLGIGKSRTIGFGITRAFVKELRD</sequence>
<name>E0SSI4_IGNAA</name>
<evidence type="ECO:0000259" key="2">
    <source>
        <dbReference type="Pfam" id="PF10040"/>
    </source>
</evidence>
<protein>
    <recommendedName>
        <fullName evidence="2">CRISPR-associated protein Cas6 C-terminal domain-containing protein</fullName>
    </recommendedName>
</protein>
<evidence type="ECO:0000313" key="4">
    <source>
        <dbReference type="Proteomes" id="UP000001304"/>
    </source>
</evidence>
<dbReference type="HOGENOM" id="CLU_1029036_0_0_2"/>
<reference evidence="3 4" key="1">
    <citation type="journal article" date="2010" name="Stand. Genomic Sci.">
        <title>Complete genome sequence of Ignisphaera aggregans type strain (AQ1.S1).</title>
        <authorList>
            <person name="Goker M."/>
            <person name="Held B."/>
            <person name="Lapidus A."/>
            <person name="Nolan M."/>
            <person name="Spring S."/>
            <person name="Yasawong M."/>
            <person name="Lucas S."/>
            <person name="Glavina Del Rio T."/>
            <person name="Tice H."/>
            <person name="Cheng J.F."/>
            <person name="Goodwin L."/>
            <person name="Tapia R."/>
            <person name="Pitluck S."/>
            <person name="Liolios K."/>
            <person name="Ivanova N."/>
            <person name="Mavromatis K."/>
            <person name="Mikhailova N."/>
            <person name="Pati A."/>
            <person name="Chen A."/>
            <person name="Palaniappan K."/>
            <person name="Brambilla E."/>
            <person name="Land M."/>
            <person name="Hauser L."/>
            <person name="Chang Y.J."/>
            <person name="Jeffries C.D."/>
            <person name="Brettin T."/>
            <person name="Detter J.C."/>
            <person name="Han C."/>
            <person name="Rohde M."/>
            <person name="Sikorski J."/>
            <person name="Woyke T."/>
            <person name="Bristow J."/>
            <person name="Eisen J.A."/>
            <person name="Markowitz V."/>
            <person name="Hugenholtz P."/>
            <person name="Kyrpides N.C."/>
            <person name="Klenk H.P."/>
        </authorList>
    </citation>
    <scope>NUCLEOTIDE SEQUENCE [LARGE SCALE GENOMIC DNA]</scope>
    <source>
        <strain evidence="4">DSM 17230 / JCM 13409 / AQ1.S1</strain>
    </source>
</reference>
<dbReference type="BioCyc" id="IAGG583356:GHAH-622-MONOMER"/>
<keyword evidence="1" id="KW-1133">Transmembrane helix</keyword>
<evidence type="ECO:0000313" key="3">
    <source>
        <dbReference type="EMBL" id="ADM27456.1"/>
    </source>
</evidence>
<evidence type="ECO:0000256" key="1">
    <source>
        <dbReference type="SAM" id="Phobius"/>
    </source>
</evidence>
<dbReference type="InterPro" id="IPR019267">
    <property type="entry name" value="CRISPR-assoc_Cas6_C"/>
</dbReference>
<dbReference type="Gene3D" id="3.30.70.1900">
    <property type="match status" value="1"/>
</dbReference>
<dbReference type="KEGG" id="iag:Igag_0622"/>
<organism evidence="3 4">
    <name type="scientific">Ignisphaera aggregans (strain DSM 17230 / JCM 13409 / AQ1.S1)</name>
    <dbReference type="NCBI Taxonomy" id="583356"/>
    <lineage>
        <taxon>Archaea</taxon>
        <taxon>Thermoproteota</taxon>
        <taxon>Thermoprotei</taxon>
        <taxon>Desulfurococcales</taxon>
        <taxon>Desulfurococcaceae</taxon>
        <taxon>Ignisphaera</taxon>
    </lineage>
</organism>